<dbReference type="EMBL" id="FO818640">
    <property type="protein sequence ID" value="CDM96622.1"/>
    <property type="molecule type" value="Genomic_DNA"/>
</dbReference>
<keyword evidence="2" id="KW-1185">Reference proteome</keyword>
<name>A0A9P1KIU8_9CYAN</name>
<evidence type="ECO:0000313" key="1">
    <source>
        <dbReference type="EMBL" id="CDM96622.1"/>
    </source>
</evidence>
<sequence>MARNDLGCTGTRGYLPNSHSFTRAGKNTPKQTAVKSTLIHQLIEGYLMYKIWCNHLVC</sequence>
<dbReference type="Proteomes" id="UP000032946">
    <property type="component" value="Chromosome"/>
</dbReference>
<evidence type="ECO:0000313" key="2">
    <source>
        <dbReference type="Proteomes" id="UP000032946"/>
    </source>
</evidence>
<dbReference type="AlphaFoldDB" id="A0A9P1KIU8"/>
<protein>
    <submittedName>
        <fullName evidence="1">Uncharacterized protein</fullName>
    </submittedName>
</protein>
<proteinExistence type="predicted"/>
<reference evidence="1 2" key="1">
    <citation type="submission" date="2014-02" db="EMBL/GenBank/DDBJ databases">
        <authorList>
            <person name="Genoscope - CEA"/>
        </authorList>
    </citation>
    <scope>NUCLEOTIDE SEQUENCE [LARGE SCALE GENOMIC DNA]</scope>
    <source>
        <strain evidence="1 2">PCC 8005</strain>
    </source>
</reference>
<organism evidence="1 2">
    <name type="scientific">Limnospira indica PCC 8005</name>
    <dbReference type="NCBI Taxonomy" id="376219"/>
    <lineage>
        <taxon>Bacteria</taxon>
        <taxon>Bacillati</taxon>
        <taxon>Cyanobacteriota</taxon>
        <taxon>Cyanophyceae</taxon>
        <taxon>Oscillatoriophycideae</taxon>
        <taxon>Oscillatoriales</taxon>
        <taxon>Sirenicapillariaceae</taxon>
        <taxon>Limnospira</taxon>
    </lineage>
</organism>
<gene>
    <name evidence="1" type="ORF">ARTHRO_41031</name>
</gene>
<accession>A0A9P1KIU8</accession>